<evidence type="ECO:0000256" key="3">
    <source>
        <dbReference type="ARBA" id="ARBA00023315"/>
    </source>
</evidence>
<evidence type="ECO:0000313" key="6">
    <source>
        <dbReference type="EMBL" id="SSA46652.1"/>
    </source>
</evidence>
<evidence type="ECO:0000313" key="7">
    <source>
        <dbReference type="Proteomes" id="UP000245839"/>
    </source>
</evidence>
<dbReference type="Proteomes" id="UP000245839">
    <property type="component" value="Unassembled WGS sequence"/>
</dbReference>
<keyword evidence="3 6" id="KW-0012">Acyltransferase</keyword>
<reference evidence="6 8" key="1">
    <citation type="submission" date="2016-10" db="EMBL/GenBank/DDBJ databases">
        <authorList>
            <person name="Cai Z."/>
        </authorList>
    </citation>
    <scope>NUCLEOTIDE SEQUENCE [LARGE SCALE GENOMIC DNA]</scope>
    <source>
        <strain evidence="6 8">DSM 25227</strain>
    </source>
</reference>
<reference evidence="5 7" key="2">
    <citation type="submission" date="2018-03" db="EMBL/GenBank/DDBJ databases">
        <title>Genomic Encyclopedia of Archaeal and Bacterial Type Strains, Phase II (KMG-II): from individual species to whole genera.</title>
        <authorList>
            <person name="Goeker M."/>
        </authorList>
    </citation>
    <scope>NUCLEOTIDE SEQUENCE [LARGE SCALE GENOMIC DNA]</scope>
    <source>
        <strain evidence="5 7">DSM 25227</strain>
    </source>
</reference>
<evidence type="ECO:0000256" key="1">
    <source>
        <dbReference type="ARBA" id="ARBA00005189"/>
    </source>
</evidence>
<dbReference type="OrthoDB" id="5290997at2"/>
<sequence length="260" mass="28506">MQMLRSLIFNALMYVWMGIVGLAGLPALAVSADATRRVMSFYARSTVKMLAVMTGLRTEVRGTPPESGALVASKHQSFLDVLVLWAAVPRPFFVMKSILRFAPMLGQYALRAGCIPVERGKRGEAIRKMLAEIRSGKRADGQLLIYPQGTRVPPGTSAPYKIGTFAMYEQLGQPCYPVATNVGLFWPKRGVTRRRGLGVLEFLEPIPPGLDRATFMAVLEQRIEGGSNRLMEEAGFPVPPMPHLHGDPVVEAARAAARKK</sequence>
<dbReference type="EMBL" id="UETC01000005">
    <property type="protein sequence ID" value="SSA46652.1"/>
    <property type="molecule type" value="Genomic_DNA"/>
</dbReference>
<dbReference type="InterPro" id="IPR002123">
    <property type="entry name" value="Plipid/glycerol_acylTrfase"/>
</dbReference>
<dbReference type="EMBL" id="QGDJ01000005">
    <property type="protein sequence ID" value="PWJ18127.1"/>
    <property type="molecule type" value="Genomic_DNA"/>
</dbReference>
<keyword evidence="7" id="KW-1185">Reference proteome</keyword>
<evidence type="ECO:0000313" key="8">
    <source>
        <dbReference type="Proteomes" id="UP000251571"/>
    </source>
</evidence>
<dbReference type="SUPFAM" id="SSF69593">
    <property type="entry name" value="Glycerol-3-phosphate (1)-acyltransferase"/>
    <property type="match status" value="1"/>
</dbReference>
<evidence type="ECO:0000313" key="5">
    <source>
        <dbReference type="EMBL" id="PWJ18127.1"/>
    </source>
</evidence>
<dbReference type="PANTHER" id="PTHR10434">
    <property type="entry name" value="1-ACYL-SN-GLYCEROL-3-PHOSPHATE ACYLTRANSFERASE"/>
    <property type="match status" value="1"/>
</dbReference>
<dbReference type="GO" id="GO:0003841">
    <property type="term" value="F:1-acylglycerol-3-phosphate O-acyltransferase activity"/>
    <property type="evidence" value="ECO:0007669"/>
    <property type="project" value="TreeGrafter"/>
</dbReference>
<proteinExistence type="predicted"/>
<evidence type="ECO:0000256" key="2">
    <source>
        <dbReference type="ARBA" id="ARBA00022679"/>
    </source>
</evidence>
<feature type="domain" description="Phospholipid/glycerol acyltransferase" evidence="4">
    <location>
        <begin position="69"/>
        <end position="183"/>
    </location>
</feature>
<protein>
    <submittedName>
        <fullName evidence="6">1-acyl-sn-glycerol-3-phosphate acyltransferase</fullName>
    </submittedName>
</protein>
<dbReference type="AlphaFoldDB" id="A0A2Y9C0Q2"/>
<dbReference type="CDD" id="cd07989">
    <property type="entry name" value="LPLAT_AGPAT-like"/>
    <property type="match status" value="1"/>
</dbReference>
<dbReference type="Proteomes" id="UP000251571">
    <property type="component" value="Unassembled WGS sequence"/>
</dbReference>
<dbReference type="SMART" id="SM00563">
    <property type="entry name" value="PlsC"/>
    <property type="match status" value="1"/>
</dbReference>
<dbReference type="Pfam" id="PF01553">
    <property type="entry name" value="Acyltransferase"/>
    <property type="match status" value="1"/>
</dbReference>
<dbReference type="GO" id="GO:0006654">
    <property type="term" value="P:phosphatidic acid biosynthetic process"/>
    <property type="evidence" value="ECO:0007669"/>
    <property type="project" value="TreeGrafter"/>
</dbReference>
<accession>A0A2Y9C0Q2</accession>
<gene>
    <name evidence="5" type="ORF">BCF38_105115</name>
    <name evidence="6" type="ORF">SAMN05421539_105115</name>
</gene>
<comment type="pathway">
    <text evidence="1">Lipid metabolism.</text>
</comment>
<evidence type="ECO:0000259" key="4">
    <source>
        <dbReference type="SMART" id="SM00563"/>
    </source>
</evidence>
<name>A0A2Y9C0Q2_9RHOB</name>
<keyword evidence="2 6" id="KW-0808">Transferase</keyword>
<organism evidence="6 8">
    <name type="scientific">Jannaschia seohaensis</name>
    <dbReference type="NCBI Taxonomy" id="475081"/>
    <lineage>
        <taxon>Bacteria</taxon>
        <taxon>Pseudomonadati</taxon>
        <taxon>Pseudomonadota</taxon>
        <taxon>Alphaproteobacteria</taxon>
        <taxon>Rhodobacterales</taxon>
        <taxon>Roseobacteraceae</taxon>
        <taxon>Jannaschia</taxon>
    </lineage>
</organism>
<dbReference type="PANTHER" id="PTHR10434:SF40">
    <property type="entry name" value="1-ACYL-SN-GLYCEROL-3-PHOSPHATE ACYLTRANSFERASE"/>
    <property type="match status" value="1"/>
</dbReference>